<feature type="transmembrane region" description="Helical" evidence="1">
    <location>
        <begin position="6"/>
        <end position="30"/>
    </location>
</feature>
<evidence type="ECO:0000256" key="1">
    <source>
        <dbReference type="SAM" id="Phobius"/>
    </source>
</evidence>
<evidence type="ECO:0000313" key="3">
    <source>
        <dbReference type="Proteomes" id="UP000498740"/>
    </source>
</evidence>
<dbReference type="EMBL" id="BLWD01000001">
    <property type="protein sequence ID" value="GFN03659.1"/>
    <property type="molecule type" value="Genomic_DNA"/>
</dbReference>
<comment type="caution">
    <text evidence="2">The sequence shown here is derived from an EMBL/GenBank/DDBJ whole genome shotgun (WGS) entry which is preliminary data.</text>
</comment>
<keyword evidence="1" id="KW-1133">Transmembrane helix</keyword>
<protein>
    <submittedName>
        <fullName evidence="2">Uncharacterized protein</fullName>
    </submittedName>
</protein>
<organism evidence="2 3">
    <name type="scientific">Streptomyces microflavus</name>
    <name type="common">Streptomyces lipmanii</name>
    <dbReference type="NCBI Taxonomy" id="1919"/>
    <lineage>
        <taxon>Bacteria</taxon>
        <taxon>Bacillati</taxon>
        <taxon>Actinomycetota</taxon>
        <taxon>Actinomycetes</taxon>
        <taxon>Kitasatosporales</taxon>
        <taxon>Streptomycetaceae</taxon>
        <taxon>Streptomyces</taxon>
    </lineage>
</organism>
<feature type="transmembrane region" description="Helical" evidence="1">
    <location>
        <begin position="51"/>
        <end position="79"/>
    </location>
</feature>
<keyword evidence="1" id="KW-0472">Membrane</keyword>
<proteinExistence type="predicted"/>
<dbReference type="AlphaFoldDB" id="A0A7J0CML3"/>
<name>A0A7J0CML3_STRMI</name>
<evidence type="ECO:0000313" key="2">
    <source>
        <dbReference type="EMBL" id="GFN03659.1"/>
    </source>
</evidence>
<gene>
    <name evidence="2" type="ORF">Smic_22150</name>
</gene>
<sequence length="84" mass="9040">MLGMVVIAMLLLAIAIVVSLCVAGIHAVLLGRVPGRWLRYRVQRPRMWGAGVILVALTWPLDSLYACVVGVGLVAIGYVPEGER</sequence>
<reference evidence="2 3" key="1">
    <citation type="submission" date="2020-05" db="EMBL/GenBank/DDBJ databases">
        <title>Whole genome shotgun sequence of Streptomyces microflavus NBRC 13062.</title>
        <authorList>
            <person name="Komaki H."/>
            <person name="Tamura T."/>
        </authorList>
    </citation>
    <scope>NUCLEOTIDE SEQUENCE [LARGE SCALE GENOMIC DNA]</scope>
    <source>
        <strain evidence="2 3">NBRC 13062</strain>
    </source>
</reference>
<accession>A0A7J0CML3</accession>
<dbReference type="Proteomes" id="UP000498740">
    <property type="component" value="Unassembled WGS sequence"/>
</dbReference>
<keyword evidence="1" id="KW-0812">Transmembrane</keyword>